<dbReference type="AlphaFoldDB" id="A0A080M560"/>
<gene>
    <name evidence="2" type="primary">egtB_1</name>
    <name evidence="2" type="ORF">AW09_002617</name>
</gene>
<sequence length="194" mass="22208">MPASKPRILLLPDIDWVLIPGGEFVYQQGERRTLPPFRIARYPVTNVQYQTFIDAGGYDDDRWWSGLERPEPAASRWPQANRPRTNVNAYEAVAFTRWLSAQFRYAVRLPHEEEWERAARGSDGREYPWGNSYESGRANIDERGDNMGFRLVSSAHIAASATVARDRRPRFAIREGGAKMAREHPVRTRFASGA</sequence>
<dbReference type="InterPro" id="IPR051043">
    <property type="entry name" value="Sulfatase_Mod_Factor_Kinase"/>
</dbReference>
<dbReference type="InterPro" id="IPR016187">
    <property type="entry name" value="CTDL_fold"/>
</dbReference>
<feature type="domain" description="Sulfatase-modifying factor enzyme-like" evidence="1">
    <location>
        <begin position="15"/>
        <end position="137"/>
    </location>
</feature>
<dbReference type="SUPFAM" id="SSF56436">
    <property type="entry name" value="C-type lectin-like"/>
    <property type="match status" value="1"/>
</dbReference>
<reference evidence="2 3" key="1">
    <citation type="submission" date="2014-02" db="EMBL/GenBank/DDBJ databases">
        <title>Expanding our view of genomic diversity in Candidatus Accumulibacter clades.</title>
        <authorList>
            <person name="Skennerton C.T."/>
            <person name="Barr J.J."/>
            <person name="Slater F.R."/>
            <person name="Bond P.L."/>
            <person name="Tyson G.W."/>
        </authorList>
    </citation>
    <scope>NUCLEOTIDE SEQUENCE [LARGE SCALE GENOMIC DNA]</scope>
    <source>
        <strain evidence="3">BA-91</strain>
    </source>
</reference>
<dbReference type="EC" id="1.8.-.-" evidence="2"/>
<proteinExistence type="predicted"/>
<evidence type="ECO:0000259" key="1">
    <source>
        <dbReference type="Pfam" id="PF03781"/>
    </source>
</evidence>
<dbReference type="InterPro" id="IPR042095">
    <property type="entry name" value="SUMF_sf"/>
</dbReference>
<dbReference type="Pfam" id="PF03781">
    <property type="entry name" value="FGE-sulfatase"/>
    <property type="match status" value="1"/>
</dbReference>
<evidence type="ECO:0000313" key="2">
    <source>
        <dbReference type="EMBL" id="KFB72199.1"/>
    </source>
</evidence>
<keyword evidence="2" id="KW-0560">Oxidoreductase</keyword>
<name>A0A080M560_9PROT</name>
<protein>
    <submittedName>
        <fullName evidence="2">Iron(II)-dependent oxidoreductase EgtB</fullName>
        <ecNumber evidence="2">1.8.-.-</ecNumber>
    </submittedName>
</protein>
<comment type="caution">
    <text evidence="2">The sequence shown here is derived from an EMBL/GenBank/DDBJ whole genome shotgun (WGS) entry which is preliminary data.</text>
</comment>
<dbReference type="GO" id="GO:0120147">
    <property type="term" value="F:formylglycine-generating oxidase activity"/>
    <property type="evidence" value="ECO:0007669"/>
    <property type="project" value="TreeGrafter"/>
</dbReference>
<dbReference type="PANTHER" id="PTHR23150:SF19">
    <property type="entry name" value="FORMYLGLYCINE-GENERATING ENZYME"/>
    <property type="match status" value="1"/>
</dbReference>
<dbReference type="Gene3D" id="3.90.1580.10">
    <property type="entry name" value="paralog of FGE (formylglycine-generating enzyme)"/>
    <property type="match status" value="1"/>
</dbReference>
<evidence type="ECO:0000313" key="3">
    <source>
        <dbReference type="Proteomes" id="UP000020077"/>
    </source>
</evidence>
<organism evidence="2 3">
    <name type="scientific">Candidatus Accumulibacter phosphatis</name>
    <dbReference type="NCBI Taxonomy" id="327160"/>
    <lineage>
        <taxon>Bacteria</taxon>
        <taxon>Pseudomonadati</taxon>
        <taxon>Pseudomonadota</taxon>
        <taxon>Betaproteobacteria</taxon>
        <taxon>Candidatus Accumulibacter</taxon>
    </lineage>
</organism>
<dbReference type="PANTHER" id="PTHR23150">
    <property type="entry name" value="SULFATASE MODIFYING FACTOR 1, 2"/>
    <property type="match status" value="1"/>
</dbReference>
<dbReference type="Proteomes" id="UP000020077">
    <property type="component" value="Unassembled WGS sequence"/>
</dbReference>
<dbReference type="EMBL" id="JDVG02000425">
    <property type="protein sequence ID" value="KFB72199.1"/>
    <property type="molecule type" value="Genomic_DNA"/>
</dbReference>
<accession>A0A080M560</accession>
<dbReference type="InterPro" id="IPR005532">
    <property type="entry name" value="SUMF_dom"/>
</dbReference>